<feature type="transmembrane region" description="Helical" evidence="1">
    <location>
        <begin position="45"/>
        <end position="66"/>
    </location>
</feature>
<feature type="transmembrane region" description="Helical" evidence="1">
    <location>
        <begin position="12"/>
        <end position="30"/>
    </location>
</feature>
<evidence type="ECO:0000313" key="3">
    <source>
        <dbReference type="Proteomes" id="UP000269001"/>
    </source>
</evidence>
<dbReference type="AlphaFoldDB" id="A0A3A8ERM5"/>
<accession>A0A3A8ERM5</accession>
<dbReference type="EMBL" id="RAXU01000001">
    <property type="protein sequence ID" value="RKG36126.1"/>
    <property type="molecule type" value="Genomic_DNA"/>
</dbReference>
<evidence type="ECO:0000256" key="1">
    <source>
        <dbReference type="SAM" id="Phobius"/>
    </source>
</evidence>
<organism evidence="2 3">
    <name type="scientific">Acinetobacter guerrae</name>
    <dbReference type="NCBI Taxonomy" id="1843371"/>
    <lineage>
        <taxon>Bacteria</taxon>
        <taxon>Pseudomonadati</taxon>
        <taxon>Pseudomonadota</taxon>
        <taxon>Gammaproteobacteria</taxon>
        <taxon>Moraxellales</taxon>
        <taxon>Moraxellaceae</taxon>
        <taxon>Acinetobacter</taxon>
    </lineage>
</organism>
<keyword evidence="3" id="KW-1185">Reference proteome</keyword>
<sequence length="91" mass="10964">MKLKVTDRDITCLYYLFLICAFCSFGAEVYEKLFVGKVTINLSSFYTFLFFALITRYYYAIIYLLVKLECINQQERQKQLSQEKEVRNKHF</sequence>
<proteinExistence type="predicted"/>
<evidence type="ECO:0000313" key="2">
    <source>
        <dbReference type="EMBL" id="RKG36126.1"/>
    </source>
</evidence>
<dbReference type="RefSeq" id="WP_120368603.1">
    <property type="nucleotide sequence ID" value="NZ_RAXU01000001.1"/>
</dbReference>
<gene>
    <name evidence="2" type="ORF">D7V21_00550</name>
</gene>
<comment type="caution">
    <text evidence="2">The sequence shown here is derived from an EMBL/GenBank/DDBJ whole genome shotgun (WGS) entry which is preliminary data.</text>
</comment>
<reference evidence="2 3" key="1">
    <citation type="submission" date="2018-09" db="EMBL/GenBank/DDBJ databases">
        <title>The draft genome of Acinetobacter spp. strains.</title>
        <authorList>
            <person name="Qin J."/>
            <person name="Feng Y."/>
            <person name="Zong Z."/>
        </authorList>
    </citation>
    <scope>NUCLEOTIDE SEQUENCE [LARGE SCALE GENOMIC DNA]</scope>
    <source>
        <strain evidence="2 3">WCHAc060096</strain>
    </source>
</reference>
<keyword evidence="1" id="KW-0472">Membrane</keyword>
<name>A0A3A8ERM5_9GAMM</name>
<keyword evidence="1" id="KW-1133">Transmembrane helix</keyword>
<dbReference type="Proteomes" id="UP000269001">
    <property type="component" value="Unassembled WGS sequence"/>
</dbReference>
<keyword evidence="1" id="KW-0812">Transmembrane</keyword>
<protein>
    <submittedName>
        <fullName evidence="2">Uncharacterized protein</fullName>
    </submittedName>
</protein>